<dbReference type="Pfam" id="PF08263">
    <property type="entry name" value="LRRNT_2"/>
    <property type="match status" value="1"/>
</dbReference>
<evidence type="ECO:0000256" key="5">
    <source>
        <dbReference type="ARBA" id="ARBA00022737"/>
    </source>
</evidence>
<evidence type="ECO:0000259" key="10">
    <source>
        <dbReference type="Pfam" id="PF08263"/>
    </source>
</evidence>
<evidence type="ECO:0000256" key="2">
    <source>
        <dbReference type="ARBA" id="ARBA00022614"/>
    </source>
</evidence>
<keyword evidence="9" id="KW-0325">Glycoprotein</keyword>
<proteinExistence type="predicted"/>
<dbReference type="KEGG" id="qsa:O6P43_012236"/>
<keyword evidence="11" id="KW-0808">Transferase</keyword>
<dbReference type="GO" id="GO:0016020">
    <property type="term" value="C:membrane"/>
    <property type="evidence" value="ECO:0007669"/>
    <property type="project" value="UniProtKB-SubCell"/>
</dbReference>
<comment type="caution">
    <text evidence="11">The sequence shown here is derived from an EMBL/GenBank/DDBJ whole genome shotgun (WGS) entry which is preliminary data.</text>
</comment>
<evidence type="ECO:0000256" key="9">
    <source>
        <dbReference type="ARBA" id="ARBA00023180"/>
    </source>
</evidence>
<evidence type="ECO:0000256" key="7">
    <source>
        <dbReference type="ARBA" id="ARBA00023136"/>
    </source>
</evidence>
<keyword evidence="5" id="KW-0677">Repeat</keyword>
<dbReference type="Pfam" id="PF00560">
    <property type="entry name" value="LRR_1"/>
    <property type="match status" value="2"/>
</dbReference>
<dbReference type="InterPro" id="IPR032675">
    <property type="entry name" value="LRR_dom_sf"/>
</dbReference>
<dbReference type="GO" id="GO:0016301">
    <property type="term" value="F:kinase activity"/>
    <property type="evidence" value="ECO:0007669"/>
    <property type="project" value="UniProtKB-KW"/>
</dbReference>
<dbReference type="SUPFAM" id="SSF52058">
    <property type="entry name" value="L domain-like"/>
    <property type="match status" value="1"/>
</dbReference>
<keyword evidence="6" id="KW-1133">Transmembrane helix</keyword>
<dbReference type="InterPro" id="IPR013210">
    <property type="entry name" value="LRR_N_plant-typ"/>
</dbReference>
<dbReference type="Gene3D" id="3.80.10.10">
    <property type="entry name" value="Ribonuclease Inhibitor"/>
    <property type="match status" value="2"/>
</dbReference>
<keyword evidence="4" id="KW-0732">Signal</keyword>
<dbReference type="PANTHER" id="PTHR48063">
    <property type="entry name" value="LRR RECEPTOR-LIKE KINASE"/>
    <property type="match status" value="1"/>
</dbReference>
<dbReference type="PANTHER" id="PTHR48063:SF103">
    <property type="entry name" value="LEUCINE-RICH RECEPTOR-LIKE KINASE FAMILY PROTEIN"/>
    <property type="match status" value="1"/>
</dbReference>
<keyword evidence="3" id="KW-0812">Transmembrane</keyword>
<evidence type="ECO:0000256" key="6">
    <source>
        <dbReference type="ARBA" id="ARBA00022989"/>
    </source>
</evidence>
<organism evidence="11 12">
    <name type="scientific">Quillaja saponaria</name>
    <name type="common">Soap bark tree</name>
    <dbReference type="NCBI Taxonomy" id="32244"/>
    <lineage>
        <taxon>Eukaryota</taxon>
        <taxon>Viridiplantae</taxon>
        <taxon>Streptophyta</taxon>
        <taxon>Embryophyta</taxon>
        <taxon>Tracheophyta</taxon>
        <taxon>Spermatophyta</taxon>
        <taxon>Magnoliopsida</taxon>
        <taxon>eudicotyledons</taxon>
        <taxon>Gunneridae</taxon>
        <taxon>Pentapetalae</taxon>
        <taxon>rosids</taxon>
        <taxon>fabids</taxon>
        <taxon>Fabales</taxon>
        <taxon>Quillajaceae</taxon>
        <taxon>Quillaja</taxon>
    </lineage>
</organism>
<keyword evidence="7" id="KW-0472">Membrane</keyword>
<protein>
    <submittedName>
        <fullName evidence="11">Leucine-rich repeat receptor protein kinase</fullName>
    </submittedName>
</protein>
<keyword evidence="8 11" id="KW-0675">Receptor</keyword>
<dbReference type="InterPro" id="IPR001611">
    <property type="entry name" value="Leu-rich_rpt"/>
</dbReference>
<evidence type="ECO:0000256" key="1">
    <source>
        <dbReference type="ARBA" id="ARBA00004479"/>
    </source>
</evidence>
<keyword evidence="12" id="KW-1185">Reference proteome</keyword>
<sequence length="259" mass="28348">MFNAFPVMELVLGGDIRCIESEQAALLKFEGGFISPSNHFVSWTAEDDCCKWRGVGCDNTTGHVISLDLHSSNTYDNLHGELSPSLLDFPYLSYLDLSLNNFRQNRVPDFLGSLTNLEYLNLSQASFKGTLPESLGNISGLQCLDLSGNGFSLRVNILDWLSGLTSLKILDLSGRIPDSIGYGTHLRTLPLESNILHGELPSSLRNCTDLVVLGLSVNRLSGDIPAWIGENLINLMLFILRIISLVGGSLCSCANYSLY</sequence>
<keyword evidence="11" id="KW-0418">Kinase</keyword>
<dbReference type="Proteomes" id="UP001163823">
    <property type="component" value="Chromosome 5"/>
</dbReference>
<dbReference type="EMBL" id="JARAOO010000005">
    <property type="protein sequence ID" value="KAJ7968079.1"/>
    <property type="molecule type" value="Genomic_DNA"/>
</dbReference>
<evidence type="ECO:0000313" key="11">
    <source>
        <dbReference type="EMBL" id="KAJ7968079.1"/>
    </source>
</evidence>
<reference evidence="11" key="1">
    <citation type="journal article" date="2023" name="Science">
        <title>Elucidation of the pathway for biosynthesis of saponin adjuvants from the soapbark tree.</title>
        <authorList>
            <person name="Reed J."/>
            <person name="Orme A."/>
            <person name="El-Demerdash A."/>
            <person name="Owen C."/>
            <person name="Martin L.B.B."/>
            <person name="Misra R.C."/>
            <person name="Kikuchi S."/>
            <person name="Rejzek M."/>
            <person name="Martin A.C."/>
            <person name="Harkess A."/>
            <person name="Leebens-Mack J."/>
            <person name="Louveau T."/>
            <person name="Stephenson M.J."/>
            <person name="Osbourn A."/>
        </authorList>
    </citation>
    <scope>NUCLEOTIDE SEQUENCE</scope>
    <source>
        <strain evidence="11">S10</strain>
    </source>
</reference>
<evidence type="ECO:0000313" key="12">
    <source>
        <dbReference type="Proteomes" id="UP001163823"/>
    </source>
</evidence>
<accession>A0AAD7M184</accession>
<evidence type="ECO:0000256" key="3">
    <source>
        <dbReference type="ARBA" id="ARBA00022692"/>
    </source>
</evidence>
<keyword evidence="2" id="KW-0433">Leucine-rich repeat</keyword>
<comment type="subcellular location">
    <subcellularLocation>
        <location evidence="1">Membrane</location>
        <topology evidence="1">Single-pass type I membrane protein</topology>
    </subcellularLocation>
</comment>
<feature type="domain" description="Leucine-rich repeat-containing N-terminal plant-type" evidence="10">
    <location>
        <begin position="21"/>
        <end position="58"/>
    </location>
</feature>
<dbReference type="AlphaFoldDB" id="A0AAD7M184"/>
<gene>
    <name evidence="11" type="ORF">O6P43_012236</name>
</gene>
<evidence type="ECO:0000256" key="4">
    <source>
        <dbReference type="ARBA" id="ARBA00022729"/>
    </source>
</evidence>
<evidence type="ECO:0000256" key="8">
    <source>
        <dbReference type="ARBA" id="ARBA00023170"/>
    </source>
</evidence>
<name>A0AAD7M184_QUISA</name>
<dbReference type="InterPro" id="IPR046956">
    <property type="entry name" value="RLP23-like"/>
</dbReference>